<name>A0ACD0NNQ3_9BASI</name>
<accession>A0ACD0NNQ3</accession>
<sequence length="706" mass="77563">MSQPAAPPTSSNADAPASFPKIHPSRLNVAPALRASKARSSSNASKEKTKAKQRYLKAKKDRRKARKKAEPKRKHDSGTAPDQYSDPIDALSSSDEMDQETHDTETTLTEKAASHSPDAGASTRTEHQGTPAGGDAKQSEEEPGEGSDRESDASSSDSAALVDEEQEIRGLVRFPSAGKALQPDRSMVEKLGLPEGMQRSTIVSPSLSMSLGAAPQDGPGQKEEVKGESQGSSCMSEVGELVKSRLRKMGISEWFAVQVSVIPALLSPPHSHSLYRPFDPPRDICVSAPTGSGKTLAYTVPIVEVLRSRHIVRLRALIVLPTRDLVGQVRSTLEQVSKGSGLKIGTATGHHSFSHEQAQIMDLETGEPAVDVLICTPGRLIDHLENSNGFTLQHLRFLVIDEADRLMNQSFQEWMRRVFDATEPPRREKSDFSQGSLPPLPERPMAPYWLENLQGPGFGWAENVHHPVSIHQLGVQKLLFSATLTKNPAKIAALGLRDPHYITVKESRPDQADHALSEGSYALPSTLTEHMIVTSSHEKPLQLLRLLHLTTNPVRRALCFTKSVESASRLVKLVEIFEDLWGRSCHVGDTSARRERIRVCDYSSDLRASARQQILKRFNDGEIELLVCSDLISRGIDLPLVQHVVSYDVPVDLAKYVHRVGRTARAGRSGDAWTLVEEQEVSSPLLLCHTFRPSTFSCPLESIRDC</sequence>
<protein>
    <submittedName>
        <fullName evidence="1">DEAD-domain-containing protein</fullName>
    </submittedName>
</protein>
<evidence type="ECO:0000313" key="2">
    <source>
        <dbReference type="Proteomes" id="UP000245626"/>
    </source>
</evidence>
<dbReference type="Proteomes" id="UP000245626">
    <property type="component" value="Unassembled WGS sequence"/>
</dbReference>
<dbReference type="EMBL" id="KZ820444">
    <property type="protein sequence ID" value="PWN47394.1"/>
    <property type="molecule type" value="Genomic_DNA"/>
</dbReference>
<proteinExistence type="predicted"/>
<evidence type="ECO:0000313" key="1">
    <source>
        <dbReference type="EMBL" id="PWN47394.1"/>
    </source>
</evidence>
<gene>
    <name evidence="1" type="ORF">IE53DRAFT_402400</name>
</gene>
<keyword evidence="2" id="KW-1185">Reference proteome</keyword>
<reference evidence="1 2" key="1">
    <citation type="journal article" date="2018" name="Mol. Biol. Evol.">
        <title>Broad Genomic Sampling Reveals a Smut Pathogenic Ancestry of the Fungal Clade Ustilaginomycotina.</title>
        <authorList>
            <person name="Kijpornyongpan T."/>
            <person name="Mondo S.J."/>
            <person name="Barry K."/>
            <person name="Sandor L."/>
            <person name="Lee J."/>
            <person name="Lipzen A."/>
            <person name="Pangilinan J."/>
            <person name="LaButti K."/>
            <person name="Hainaut M."/>
            <person name="Henrissat B."/>
            <person name="Grigoriev I.V."/>
            <person name="Spatafora J.W."/>
            <person name="Aime M.C."/>
        </authorList>
    </citation>
    <scope>NUCLEOTIDE SEQUENCE [LARGE SCALE GENOMIC DNA]</scope>
    <source>
        <strain evidence="1 2">SA 807</strain>
    </source>
</reference>
<organism evidence="1 2">
    <name type="scientific">Violaceomyces palustris</name>
    <dbReference type="NCBI Taxonomy" id="1673888"/>
    <lineage>
        <taxon>Eukaryota</taxon>
        <taxon>Fungi</taxon>
        <taxon>Dikarya</taxon>
        <taxon>Basidiomycota</taxon>
        <taxon>Ustilaginomycotina</taxon>
        <taxon>Ustilaginomycetes</taxon>
        <taxon>Violaceomycetales</taxon>
        <taxon>Violaceomycetaceae</taxon>
        <taxon>Violaceomyces</taxon>
    </lineage>
</organism>